<dbReference type="EMBL" id="JACHLD010000002">
    <property type="protein sequence ID" value="MBB4801729.1"/>
    <property type="molecule type" value="Genomic_DNA"/>
</dbReference>
<dbReference type="GO" id="GO:0015679">
    <property type="term" value="P:plasma membrane copper ion transport"/>
    <property type="evidence" value="ECO:0007669"/>
    <property type="project" value="TreeGrafter"/>
</dbReference>
<evidence type="ECO:0000313" key="8">
    <source>
        <dbReference type="EMBL" id="MBB4801729.1"/>
    </source>
</evidence>
<evidence type="ECO:0000256" key="1">
    <source>
        <dbReference type="ARBA" id="ARBA00022448"/>
    </source>
</evidence>
<feature type="compositionally biased region" description="Basic and acidic residues" evidence="2">
    <location>
        <begin position="35"/>
        <end position="52"/>
    </location>
</feature>
<feature type="region of interest" description="Disordered" evidence="2">
    <location>
        <begin position="35"/>
        <end position="54"/>
    </location>
</feature>
<evidence type="ECO:0000259" key="6">
    <source>
        <dbReference type="Pfam" id="PF25954"/>
    </source>
</evidence>
<dbReference type="Pfam" id="PF25869">
    <property type="entry name" value="3HB_CusB"/>
    <property type="match status" value="1"/>
</dbReference>
<dbReference type="Gene3D" id="2.40.30.170">
    <property type="match status" value="1"/>
</dbReference>
<dbReference type="SUPFAM" id="SSF111369">
    <property type="entry name" value="HlyD-like secretion proteins"/>
    <property type="match status" value="1"/>
</dbReference>
<dbReference type="Proteomes" id="UP000561681">
    <property type="component" value="Unassembled WGS sequence"/>
</dbReference>
<dbReference type="InterPro" id="IPR058792">
    <property type="entry name" value="Beta-barrel_RND_2"/>
</dbReference>
<dbReference type="Pfam" id="PF25975">
    <property type="entry name" value="CzcB_C"/>
    <property type="match status" value="1"/>
</dbReference>
<keyword evidence="1" id="KW-0813">Transport</keyword>
<feature type="domain" description="CusB-like three alpha-helical bundle" evidence="4">
    <location>
        <begin position="174"/>
        <end position="223"/>
    </location>
</feature>
<dbReference type="Pfam" id="PF25954">
    <property type="entry name" value="Beta-barrel_RND_2"/>
    <property type="match status" value="1"/>
</dbReference>
<feature type="domain" description="CusB-like beta-barrel" evidence="6">
    <location>
        <begin position="283"/>
        <end position="355"/>
    </location>
</feature>
<organism evidence="8 9">
    <name type="scientific">Flavobacterium nitrogenifigens</name>
    <dbReference type="NCBI Taxonomy" id="1617283"/>
    <lineage>
        <taxon>Bacteria</taxon>
        <taxon>Pseudomonadati</taxon>
        <taxon>Bacteroidota</taxon>
        <taxon>Flavobacteriia</taxon>
        <taxon>Flavobacteriales</taxon>
        <taxon>Flavobacteriaceae</taxon>
        <taxon>Flavobacterium</taxon>
    </lineage>
</organism>
<dbReference type="InterPro" id="IPR058790">
    <property type="entry name" value="BSH_CusB"/>
</dbReference>
<name>A0A7W7IW81_9FLAO</name>
<proteinExistence type="predicted"/>
<dbReference type="PANTHER" id="PTHR30097">
    <property type="entry name" value="CATION EFFLUX SYSTEM PROTEIN CUSB"/>
    <property type="match status" value="1"/>
</dbReference>
<dbReference type="InterPro" id="IPR045800">
    <property type="entry name" value="HMBD"/>
</dbReference>
<dbReference type="PANTHER" id="PTHR30097:SF15">
    <property type="entry name" value="CATION EFFLUX SYSTEM PROTEIN CUSB"/>
    <property type="match status" value="1"/>
</dbReference>
<dbReference type="InterPro" id="IPR051909">
    <property type="entry name" value="MFP_Cation_Efflux"/>
</dbReference>
<feature type="domain" description="Heavy metal binding" evidence="3">
    <location>
        <begin position="57"/>
        <end position="84"/>
    </location>
</feature>
<protein>
    <submittedName>
        <fullName evidence="8">Cu(I)/Ag(I) efflux system membrane fusion protein</fullName>
    </submittedName>
</protein>
<keyword evidence="9" id="KW-1185">Reference proteome</keyword>
<dbReference type="Pfam" id="PF25919">
    <property type="entry name" value="BSH_CusB"/>
    <property type="match status" value="1"/>
</dbReference>
<evidence type="ECO:0000256" key="2">
    <source>
        <dbReference type="SAM" id="MobiDB-lite"/>
    </source>
</evidence>
<dbReference type="Gene3D" id="2.40.420.20">
    <property type="match status" value="1"/>
</dbReference>
<evidence type="ECO:0000259" key="3">
    <source>
        <dbReference type="Pfam" id="PF19335"/>
    </source>
</evidence>
<dbReference type="InterPro" id="IPR058649">
    <property type="entry name" value="CzcB_C"/>
</dbReference>
<dbReference type="AlphaFoldDB" id="A0A7W7IW81"/>
<dbReference type="GO" id="GO:0060003">
    <property type="term" value="P:copper ion export"/>
    <property type="evidence" value="ECO:0007669"/>
    <property type="project" value="TreeGrafter"/>
</dbReference>
<sequence>MRKFKSLHLISYGSLIAIGLSTLLLTSCTDQKKEHKESNLKTENSHEQHADHGEEDVYTCPMHPHVHEHKGGSCPICGMPLVKKGKGSATVKDVDLATLLKPTNDYVVSQVPVTNVSTADQEVTLESLGRIDYDTRLNNTISSKIAGRIEKLYVKYRYQHIHKGMPVMDIYSPELVTAEQEYLFLIKSDPENSALIKVAQNKLMLLGMTQSQINDLVRKGKPSYVVTVYSNYSGHVHEAGNMGGSNSNAMGQSGMSEELPIKEGMYVQRGQTVFQLFNTDRSWVLLNFFAEQASLIKKGMPIKVVAETAPDRSFQAKIDFIEPFYRQNSKTLSARAFFNNSELKIPIGSQVKASLNVTLTGKRWLPETAVISLGLRHVVFLKQGGGFQVKQVQTGVTINGKVEILSGLESDDNVAINAQYLIDSESFIKTEN</sequence>
<comment type="caution">
    <text evidence="8">The sequence shown here is derived from an EMBL/GenBank/DDBJ whole genome shotgun (WGS) entry which is preliminary data.</text>
</comment>
<dbReference type="RefSeq" id="WP_184160450.1">
    <property type="nucleotide sequence ID" value="NZ_JACHLD010000002.1"/>
</dbReference>
<dbReference type="Gene3D" id="6.10.140.730">
    <property type="match status" value="1"/>
</dbReference>
<accession>A0A7W7IW81</accession>
<reference evidence="8 9" key="1">
    <citation type="submission" date="2020-08" db="EMBL/GenBank/DDBJ databases">
        <title>Functional genomics of gut bacteria from endangered species of beetles.</title>
        <authorList>
            <person name="Carlos-Shanley C."/>
        </authorList>
    </citation>
    <scope>NUCLEOTIDE SEQUENCE [LARGE SCALE GENOMIC DNA]</scope>
    <source>
        <strain evidence="8 9">S00142</strain>
    </source>
</reference>
<evidence type="ECO:0000259" key="7">
    <source>
        <dbReference type="Pfam" id="PF25975"/>
    </source>
</evidence>
<dbReference type="PROSITE" id="PS51257">
    <property type="entry name" value="PROKAR_LIPOPROTEIN"/>
    <property type="match status" value="1"/>
</dbReference>
<evidence type="ECO:0000259" key="5">
    <source>
        <dbReference type="Pfam" id="PF25919"/>
    </source>
</evidence>
<feature type="domain" description="CzcB-like C-terminal circularly permuted SH3-like" evidence="7">
    <location>
        <begin position="366"/>
        <end position="420"/>
    </location>
</feature>
<gene>
    <name evidence="8" type="ORF">HNP37_001790</name>
</gene>
<dbReference type="Pfam" id="PF19335">
    <property type="entry name" value="HMBD"/>
    <property type="match status" value="1"/>
</dbReference>
<dbReference type="GO" id="GO:0046914">
    <property type="term" value="F:transition metal ion binding"/>
    <property type="evidence" value="ECO:0007669"/>
    <property type="project" value="TreeGrafter"/>
</dbReference>
<dbReference type="GO" id="GO:0030288">
    <property type="term" value="C:outer membrane-bounded periplasmic space"/>
    <property type="evidence" value="ECO:0007669"/>
    <property type="project" value="TreeGrafter"/>
</dbReference>
<evidence type="ECO:0000313" key="9">
    <source>
        <dbReference type="Proteomes" id="UP000561681"/>
    </source>
</evidence>
<feature type="domain" description="CusB-like barrel-sandwich hybrid" evidence="5">
    <location>
        <begin position="140"/>
        <end position="276"/>
    </location>
</feature>
<evidence type="ECO:0000259" key="4">
    <source>
        <dbReference type="Pfam" id="PF25869"/>
    </source>
</evidence>
<dbReference type="InterPro" id="IPR058791">
    <property type="entry name" value="3HB_CusB"/>
</dbReference>